<feature type="transmembrane region" description="Helical" evidence="8">
    <location>
        <begin position="61"/>
        <end position="81"/>
    </location>
</feature>
<dbReference type="InterPro" id="IPR003663">
    <property type="entry name" value="Sugar/inositol_transpt"/>
</dbReference>
<feature type="transmembrane region" description="Helical" evidence="8">
    <location>
        <begin position="148"/>
        <end position="168"/>
    </location>
</feature>
<dbReference type="GO" id="GO:0022857">
    <property type="term" value="F:transmembrane transporter activity"/>
    <property type="evidence" value="ECO:0007669"/>
    <property type="project" value="InterPro"/>
</dbReference>
<proteinExistence type="predicted"/>
<feature type="transmembrane region" description="Helical" evidence="8">
    <location>
        <begin position="349"/>
        <end position="371"/>
    </location>
</feature>
<evidence type="ECO:0000313" key="10">
    <source>
        <dbReference type="EMBL" id="KAH9366422.1"/>
    </source>
</evidence>
<keyword evidence="6 8" id="KW-1133">Transmembrane helix</keyword>
<dbReference type="InterPro" id="IPR050549">
    <property type="entry name" value="MFS_Trehalose_Transporter"/>
</dbReference>
<dbReference type="SUPFAM" id="SSF103473">
    <property type="entry name" value="MFS general substrate transporter"/>
    <property type="match status" value="1"/>
</dbReference>
<evidence type="ECO:0000256" key="4">
    <source>
        <dbReference type="ARBA" id="ARBA00022597"/>
    </source>
</evidence>
<comment type="subcellular location">
    <subcellularLocation>
        <location evidence="1">Cell membrane</location>
        <topology evidence="1">Multi-pass membrane protein</topology>
    </subcellularLocation>
</comment>
<dbReference type="PROSITE" id="PS50850">
    <property type="entry name" value="MFS"/>
    <property type="match status" value="1"/>
</dbReference>
<comment type="caution">
    <text evidence="10">The sequence shown here is derived from an EMBL/GenBank/DDBJ whole genome shotgun (WGS) entry which is preliminary data.</text>
</comment>
<dbReference type="AlphaFoldDB" id="A0A9J6FJL0"/>
<evidence type="ECO:0000259" key="9">
    <source>
        <dbReference type="PROSITE" id="PS50850"/>
    </source>
</evidence>
<keyword evidence="3" id="KW-1003">Cell membrane</keyword>
<evidence type="ECO:0000256" key="1">
    <source>
        <dbReference type="ARBA" id="ARBA00004651"/>
    </source>
</evidence>
<dbReference type="InterPro" id="IPR020846">
    <property type="entry name" value="MFS_dom"/>
</dbReference>
<dbReference type="VEuPathDB" id="VectorBase:HLOH_062312"/>
<keyword evidence="4" id="KW-0762">Sugar transport</keyword>
<feature type="transmembrane region" description="Helical" evidence="8">
    <location>
        <begin position="20"/>
        <end position="41"/>
    </location>
</feature>
<dbReference type="Pfam" id="PF00083">
    <property type="entry name" value="Sugar_tr"/>
    <property type="match status" value="1"/>
</dbReference>
<sequence>MPFYATNFPVSEKGVLTAPLITTLVSAWMGSLCMGASIGFTAPASESLSEDYFTTPEHSTWFASLLPIGAVVGCALSSLVAQAMGRRFALLVSALGYMGGYGIIMSANTVFTVLLGRFITGIATGMVSLCVPAYIAEISLPVQRGSMGGVLQFAITLGIMFTQVVSVYVDWNGLARTCLVLAIPFLALYQFNIESPRWLMLHGRRPEALDALAKLRGPAAKLEDECLLMETVFMQVPTPFSHLLLAMHVHFLQQFSGINAVIFYSKNLLDDAGLSLSGHESTIIFAAFQVVATAVAVRLMEPFSRKTLLTTSAYICVFSMMTIATLYSVNREDDDSDPYGKTSVSQQLPIVFVALYMIGFSVGLGPVTWILTAELVPLRQHGIYLCMVCAFNWTLVFLVTWFFRVVHEALELSGLGLFFSAITFISALLVSFFMPETQDRSLEDILRMTAKDKDNVSVTSRRSAASRKS</sequence>
<dbReference type="OMA" id="LAMREDW"/>
<dbReference type="GO" id="GO:0005886">
    <property type="term" value="C:plasma membrane"/>
    <property type="evidence" value="ECO:0007669"/>
    <property type="project" value="UniProtKB-SubCell"/>
</dbReference>
<keyword evidence="11" id="KW-1185">Reference proteome</keyword>
<evidence type="ECO:0000313" key="11">
    <source>
        <dbReference type="Proteomes" id="UP000821853"/>
    </source>
</evidence>
<dbReference type="PRINTS" id="PR00171">
    <property type="entry name" value="SUGRTRNSPORT"/>
</dbReference>
<dbReference type="EMBL" id="JABSTR010000004">
    <property type="protein sequence ID" value="KAH9366422.1"/>
    <property type="molecule type" value="Genomic_DNA"/>
</dbReference>
<feature type="transmembrane region" description="Helical" evidence="8">
    <location>
        <begin position="88"/>
        <end position="108"/>
    </location>
</feature>
<keyword evidence="2" id="KW-0813">Transport</keyword>
<feature type="domain" description="Major facilitator superfamily (MFS) profile" evidence="9">
    <location>
        <begin position="23"/>
        <end position="438"/>
    </location>
</feature>
<evidence type="ECO:0000256" key="8">
    <source>
        <dbReference type="SAM" id="Phobius"/>
    </source>
</evidence>
<dbReference type="PANTHER" id="PTHR48021">
    <property type="match status" value="1"/>
</dbReference>
<feature type="transmembrane region" description="Helical" evidence="8">
    <location>
        <begin position="415"/>
        <end position="434"/>
    </location>
</feature>
<gene>
    <name evidence="10" type="ORF">HPB48_010436</name>
</gene>
<evidence type="ECO:0000256" key="6">
    <source>
        <dbReference type="ARBA" id="ARBA00022989"/>
    </source>
</evidence>
<evidence type="ECO:0000256" key="5">
    <source>
        <dbReference type="ARBA" id="ARBA00022692"/>
    </source>
</evidence>
<name>A0A9J6FJL0_HAELO</name>
<dbReference type="Gene3D" id="1.20.1250.20">
    <property type="entry name" value="MFS general substrate transporter like domains"/>
    <property type="match status" value="2"/>
</dbReference>
<keyword evidence="5 8" id="KW-0812">Transmembrane</keyword>
<organism evidence="10 11">
    <name type="scientific">Haemaphysalis longicornis</name>
    <name type="common">Bush tick</name>
    <dbReference type="NCBI Taxonomy" id="44386"/>
    <lineage>
        <taxon>Eukaryota</taxon>
        <taxon>Metazoa</taxon>
        <taxon>Ecdysozoa</taxon>
        <taxon>Arthropoda</taxon>
        <taxon>Chelicerata</taxon>
        <taxon>Arachnida</taxon>
        <taxon>Acari</taxon>
        <taxon>Parasitiformes</taxon>
        <taxon>Ixodida</taxon>
        <taxon>Ixodoidea</taxon>
        <taxon>Ixodidae</taxon>
        <taxon>Haemaphysalinae</taxon>
        <taxon>Haemaphysalis</taxon>
    </lineage>
</organism>
<evidence type="ECO:0000256" key="7">
    <source>
        <dbReference type="ARBA" id="ARBA00023136"/>
    </source>
</evidence>
<feature type="transmembrane region" description="Helical" evidence="8">
    <location>
        <begin position="114"/>
        <end position="136"/>
    </location>
</feature>
<accession>A0A9J6FJL0</accession>
<keyword evidence="7 8" id="KW-0472">Membrane</keyword>
<dbReference type="PROSITE" id="PS00217">
    <property type="entry name" value="SUGAR_TRANSPORT_2"/>
    <property type="match status" value="1"/>
</dbReference>
<dbReference type="PANTHER" id="PTHR48021:SF1">
    <property type="entry name" value="GH07001P-RELATED"/>
    <property type="match status" value="1"/>
</dbReference>
<feature type="transmembrane region" description="Helical" evidence="8">
    <location>
        <begin position="383"/>
        <end position="403"/>
    </location>
</feature>
<reference evidence="10 11" key="1">
    <citation type="journal article" date="2020" name="Cell">
        <title>Large-Scale Comparative Analyses of Tick Genomes Elucidate Their Genetic Diversity and Vector Capacities.</title>
        <authorList>
            <consortium name="Tick Genome and Microbiome Consortium (TIGMIC)"/>
            <person name="Jia N."/>
            <person name="Wang J."/>
            <person name="Shi W."/>
            <person name="Du L."/>
            <person name="Sun Y."/>
            <person name="Zhan W."/>
            <person name="Jiang J.F."/>
            <person name="Wang Q."/>
            <person name="Zhang B."/>
            <person name="Ji P."/>
            <person name="Bell-Sakyi L."/>
            <person name="Cui X.M."/>
            <person name="Yuan T.T."/>
            <person name="Jiang B.G."/>
            <person name="Yang W.F."/>
            <person name="Lam T.T."/>
            <person name="Chang Q.C."/>
            <person name="Ding S.J."/>
            <person name="Wang X.J."/>
            <person name="Zhu J.G."/>
            <person name="Ruan X.D."/>
            <person name="Zhao L."/>
            <person name="Wei J.T."/>
            <person name="Ye R.Z."/>
            <person name="Que T.C."/>
            <person name="Du C.H."/>
            <person name="Zhou Y.H."/>
            <person name="Cheng J.X."/>
            <person name="Dai P.F."/>
            <person name="Guo W.B."/>
            <person name="Han X.H."/>
            <person name="Huang E.J."/>
            <person name="Li L.F."/>
            <person name="Wei W."/>
            <person name="Gao Y.C."/>
            <person name="Liu J.Z."/>
            <person name="Shao H.Z."/>
            <person name="Wang X."/>
            <person name="Wang C.C."/>
            <person name="Yang T.C."/>
            <person name="Huo Q.B."/>
            <person name="Li W."/>
            <person name="Chen H.Y."/>
            <person name="Chen S.E."/>
            <person name="Zhou L.G."/>
            <person name="Ni X.B."/>
            <person name="Tian J.H."/>
            <person name="Sheng Y."/>
            <person name="Liu T."/>
            <person name="Pan Y.S."/>
            <person name="Xia L.Y."/>
            <person name="Li J."/>
            <person name="Zhao F."/>
            <person name="Cao W.C."/>
        </authorList>
    </citation>
    <scope>NUCLEOTIDE SEQUENCE [LARGE SCALE GENOMIC DNA]</scope>
    <source>
        <strain evidence="10">HaeL-2018</strain>
    </source>
</reference>
<evidence type="ECO:0000256" key="3">
    <source>
        <dbReference type="ARBA" id="ARBA00022475"/>
    </source>
</evidence>
<feature type="transmembrane region" description="Helical" evidence="8">
    <location>
        <begin position="307"/>
        <end position="329"/>
    </location>
</feature>
<dbReference type="InterPro" id="IPR036259">
    <property type="entry name" value="MFS_trans_sf"/>
</dbReference>
<dbReference type="FunFam" id="1.20.1250.20:FF:000218">
    <property type="entry name" value="facilitated trehalose transporter Tret1"/>
    <property type="match status" value="1"/>
</dbReference>
<evidence type="ECO:0000256" key="2">
    <source>
        <dbReference type="ARBA" id="ARBA00022448"/>
    </source>
</evidence>
<protein>
    <recommendedName>
        <fullName evidence="9">Major facilitator superfamily (MFS) profile domain-containing protein</fullName>
    </recommendedName>
</protein>
<dbReference type="InterPro" id="IPR005828">
    <property type="entry name" value="MFS_sugar_transport-like"/>
</dbReference>
<dbReference type="OrthoDB" id="6612291at2759"/>
<dbReference type="Proteomes" id="UP000821853">
    <property type="component" value="Chromosome 2"/>
</dbReference>
<dbReference type="InterPro" id="IPR005829">
    <property type="entry name" value="Sugar_transporter_CS"/>
</dbReference>